<reference evidence="1" key="1">
    <citation type="submission" date="2019-11" db="EMBL/GenBank/DDBJ databases">
        <authorList>
            <person name="Feng L."/>
        </authorList>
    </citation>
    <scope>NUCLEOTIDE SEQUENCE</scope>
    <source>
        <strain evidence="1">CnexileLFYP112</strain>
    </source>
</reference>
<protein>
    <submittedName>
        <fullName evidence="1">Uncharacterized protein</fullName>
    </submittedName>
</protein>
<proteinExistence type="predicted"/>
<dbReference type="AlphaFoldDB" id="A0A6N2S3X1"/>
<name>A0A6N2S3X1_9FIRM</name>
<sequence>MRNFILILALILLFVIGFVIMRSIDNFIESGGFKTE</sequence>
<gene>
    <name evidence="1" type="ORF">CNLFYP112_01138</name>
</gene>
<organism evidence="1">
    <name type="scientific">[Clostridium] nexile</name>
    <dbReference type="NCBI Taxonomy" id="29361"/>
    <lineage>
        <taxon>Bacteria</taxon>
        <taxon>Bacillati</taxon>
        <taxon>Bacillota</taxon>
        <taxon>Clostridia</taxon>
        <taxon>Lachnospirales</taxon>
        <taxon>Lachnospiraceae</taxon>
        <taxon>Tyzzerella</taxon>
    </lineage>
</organism>
<accession>A0A6N2S3X1</accession>
<dbReference type="EMBL" id="CACRTG010000002">
    <property type="protein sequence ID" value="VYS87468.1"/>
    <property type="molecule type" value="Genomic_DNA"/>
</dbReference>
<evidence type="ECO:0000313" key="1">
    <source>
        <dbReference type="EMBL" id="VYS87468.1"/>
    </source>
</evidence>